<organism evidence="2 3">
    <name type="scientific">Amycolatopsis panacis</name>
    <dbReference type="NCBI Taxonomy" id="2340917"/>
    <lineage>
        <taxon>Bacteria</taxon>
        <taxon>Bacillati</taxon>
        <taxon>Actinomycetota</taxon>
        <taxon>Actinomycetes</taxon>
        <taxon>Pseudonocardiales</taxon>
        <taxon>Pseudonocardiaceae</taxon>
        <taxon>Amycolatopsis</taxon>
    </lineage>
</organism>
<dbReference type="OrthoDB" id="5198389at2"/>
<reference evidence="2 3" key="1">
    <citation type="submission" date="2018-09" db="EMBL/GenBank/DDBJ databases">
        <title>YIM PH 21725 draft genome.</title>
        <authorList>
            <person name="Miao C."/>
        </authorList>
    </citation>
    <scope>NUCLEOTIDE SEQUENCE [LARGE SCALE GENOMIC DNA]</scope>
    <source>
        <strain evidence="3">YIM PH21725</strain>
    </source>
</reference>
<evidence type="ECO:0000256" key="1">
    <source>
        <dbReference type="SAM" id="Phobius"/>
    </source>
</evidence>
<keyword evidence="1" id="KW-0472">Membrane</keyword>
<comment type="caution">
    <text evidence="2">The sequence shown here is derived from an EMBL/GenBank/DDBJ whole genome shotgun (WGS) entry which is preliminary data.</text>
</comment>
<accession>A0A419I4A7</accession>
<feature type="transmembrane region" description="Helical" evidence="1">
    <location>
        <begin position="6"/>
        <end position="27"/>
    </location>
</feature>
<evidence type="ECO:0000313" key="2">
    <source>
        <dbReference type="EMBL" id="RJQ85198.1"/>
    </source>
</evidence>
<proteinExistence type="predicted"/>
<sequence length="126" mass="13726">MDGTTAGTLVLFAAVSLAPSALFWAALRIPALVGRLRRARPVPSGPPVEQVAADLRRVRRVLAGFPPGTPAARRIGTRQAYDELLVTACRELGVEHRLATLPEGFERELERLRVADTLSRRGLVLH</sequence>
<protein>
    <submittedName>
        <fullName evidence="2">Uncharacterized protein</fullName>
    </submittedName>
</protein>
<dbReference type="Proteomes" id="UP000285112">
    <property type="component" value="Unassembled WGS sequence"/>
</dbReference>
<keyword evidence="1" id="KW-1133">Transmembrane helix</keyword>
<dbReference type="EMBL" id="QZFV01000080">
    <property type="protein sequence ID" value="RJQ85198.1"/>
    <property type="molecule type" value="Genomic_DNA"/>
</dbReference>
<keyword evidence="1" id="KW-0812">Transmembrane</keyword>
<keyword evidence="3" id="KW-1185">Reference proteome</keyword>
<name>A0A419I4A7_9PSEU</name>
<dbReference type="RefSeq" id="WP_120023862.1">
    <property type="nucleotide sequence ID" value="NZ_QZFV01000080.1"/>
</dbReference>
<gene>
    <name evidence="2" type="ORF">D5S19_14430</name>
</gene>
<evidence type="ECO:0000313" key="3">
    <source>
        <dbReference type="Proteomes" id="UP000285112"/>
    </source>
</evidence>
<dbReference type="AlphaFoldDB" id="A0A419I4A7"/>